<organism evidence="2 3">
    <name type="scientific">Pseudomonas rhodesiae</name>
    <dbReference type="NCBI Taxonomy" id="76760"/>
    <lineage>
        <taxon>Bacteria</taxon>
        <taxon>Pseudomonadati</taxon>
        <taxon>Pseudomonadota</taxon>
        <taxon>Gammaproteobacteria</taxon>
        <taxon>Pseudomonadales</taxon>
        <taxon>Pseudomonadaceae</taxon>
        <taxon>Pseudomonas</taxon>
    </lineage>
</organism>
<sequence>MSNSKVSSNAEAMGSKNVDVSGRKRSGSAKTLQMPTVPEALPLLPDEAAWTIHSDLQNQPLAVTIEDVWPVHYSHVAMTTTVVYFWQNLEVHRREIVGPYDPNAVFPLVEYLPASVLSTGGIRQLRYQVSAPLLTTTSSFITMINVDKTEPNNNNPGPELIFGPEVADGIVTDDELVANNGIGAEVERWTDIRLEDEVEFFWGAVANVNFVGKLIIGPNHVAGAPILIHFPEDFIRKSGPGLRSASYRLIDRAGNIGPFSAPTEIEVSTIMLPDLPRAEVPLGEDDGLINLDDARTGVIVEIEQIFGAQPNDTLVIWWNTHTLAVVTIGVAHAWPIRVPVKWEILSAEGFEQAIPVRVRYLFQRGSASKPSPDSFYILDFSVAGPDPQGPDPINTQLPLVVVKGVTGDDVVTQADAPGPVRVEVRLWNGDVIPGQKLELFWGGEAALADEYEIQPGELPGQTVVFWVPWLLIMRAASGQVPVYYWTDNAVNRQRSPDKLVRVELDTLKGLVRPVLLNDSDRNFVACDTHPEPWTGVFIGIPWDAIHFEVGDRLEVYWSSHRTKDGSGDPFPGTSVTFHVELSDAHRDLQQVEVQIQPFNPLFTLPGLVADWGSGVVFYRLFKASGPTGLSAKKLIYIDLKRPGGGTCLGPTQSE</sequence>
<feature type="compositionally biased region" description="Polar residues" evidence="1">
    <location>
        <begin position="1"/>
        <end position="10"/>
    </location>
</feature>
<dbReference type="AlphaFoldDB" id="A0A8I1JB11"/>
<reference evidence="2" key="1">
    <citation type="submission" date="2020-12" db="EMBL/GenBank/DDBJ databases">
        <title>Comparative genomic insights into the epidemiology and virulence of plant pathogenic Pseudomonads from Turkey.</title>
        <authorList>
            <person name="Dillon M."/>
            <person name="Ruiz-Bedoya T."/>
            <person name="Bendalovic-Torma C."/>
            <person name="Guttman K.M."/>
            <person name="Kwak H."/>
            <person name="Middleton M.A."/>
            <person name="Wang P.W."/>
            <person name="Horuz S."/>
            <person name="Aysan Y."/>
            <person name="Guttman D.S."/>
        </authorList>
    </citation>
    <scope>NUCLEOTIDE SEQUENCE</scope>
    <source>
        <strain evidence="2">S5_IA_3a</strain>
    </source>
</reference>
<proteinExistence type="predicted"/>
<evidence type="ECO:0000313" key="3">
    <source>
        <dbReference type="Proteomes" id="UP000645865"/>
    </source>
</evidence>
<protein>
    <submittedName>
        <fullName evidence="2">Uncharacterized protein</fullName>
    </submittedName>
</protein>
<dbReference type="Proteomes" id="UP000645865">
    <property type="component" value="Unassembled WGS sequence"/>
</dbReference>
<dbReference type="EMBL" id="JAEILH010000013">
    <property type="protein sequence ID" value="MBI6623897.1"/>
    <property type="molecule type" value="Genomic_DNA"/>
</dbReference>
<accession>A0A8I1JB11</accession>
<evidence type="ECO:0000313" key="2">
    <source>
        <dbReference type="EMBL" id="MBI6623897.1"/>
    </source>
</evidence>
<name>A0A8I1JB11_9PSED</name>
<dbReference type="RefSeq" id="WP_169903308.1">
    <property type="nucleotide sequence ID" value="NZ_JAAQXE010000010.1"/>
</dbReference>
<feature type="region of interest" description="Disordered" evidence="1">
    <location>
        <begin position="1"/>
        <end position="32"/>
    </location>
</feature>
<gene>
    <name evidence="2" type="ORF">YA0853_09425</name>
</gene>
<evidence type="ECO:0000256" key="1">
    <source>
        <dbReference type="SAM" id="MobiDB-lite"/>
    </source>
</evidence>
<comment type="caution">
    <text evidence="2">The sequence shown here is derived from an EMBL/GenBank/DDBJ whole genome shotgun (WGS) entry which is preliminary data.</text>
</comment>